<evidence type="ECO:0000256" key="1">
    <source>
        <dbReference type="SAM" id="MobiDB-lite"/>
    </source>
</evidence>
<feature type="compositionally biased region" description="Low complexity" evidence="1">
    <location>
        <begin position="40"/>
        <end position="65"/>
    </location>
</feature>
<dbReference type="Proteomes" id="UP000663203">
    <property type="component" value="Chromosome"/>
</dbReference>
<evidence type="ECO:0000313" key="2">
    <source>
        <dbReference type="EMBL" id="QSW98687.1"/>
    </source>
</evidence>
<dbReference type="RefSeq" id="WP_207288296.1">
    <property type="nucleotide sequence ID" value="NZ_CP071462.1"/>
</dbReference>
<gene>
    <name evidence="2" type="ORF">J0X25_15010</name>
</gene>
<evidence type="ECO:0000313" key="3">
    <source>
        <dbReference type="Proteomes" id="UP000663203"/>
    </source>
</evidence>
<dbReference type="AlphaFoldDB" id="A0A8A2VDC2"/>
<dbReference type="GeneID" id="63188641"/>
<proteinExistence type="predicted"/>
<reference evidence="2 3" key="1">
    <citation type="submission" date="2021-03" db="EMBL/GenBank/DDBJ databases">
        <title>Haloterrigena longa sp. nov. and Haloterrigena limicola sp. nov., extremely halophilic archaea isolated from a salt lake.</title>
        <authorList>
            <person name="Henglin C."/>
        </authorList>
    </citation>
    <scope>NUCLEOTIDE SEQUENCE [LARGE SCALE GENOMIC DNA]</scope>
    <source>
        <strain evidence="2 3">KZCA68</strain>
    </source>
</reference>
<feature type="region of interest" description="Disordered" evidence="1">
    <location>
        <begin position="24"/>
        <end position="85"/>
    </location>
</feature>
<keyword evidence="3" id="KW-1185">Reference proteome</keyword>
<dbReference type="PROSITE" id="PS51257">
    <property type="entry name" value="PROKAR_LIPOPROTEIN"/>
    <property type="match status" value="1"/>
</dbReference>
<accession>A0A8A2VDC2</accession>
<dbReference type="EMBL" id="CP071462">
    <property type="protein sequence ID" value="QSW98687.1"/>
    <property type="molecule type" value="Genomic_DNA"/>
</dbReference>
<feature type="region of interest" description="Disordered" evidence="1">
    <location>
        <begin position="210"/>
        <end position="234"/>
    </location>
</feature>
<sequence length="234" mass="24126">MTDRSRRTVLCGTAGLVALTAGCLDQMGTSGNGENDDGNGDSPSDDGPGSAGSDGESDDGTGSSSLETYDATAFTRNKPVDPAGTLFVDADRADSWLAERGLDEEEYLEFVADTVFDDSVLLALEAEAPQLNYELALETVAVDAPTEEGRDGDGDHEGTLTIEAAVTETSDDEGSSDVGGTQMISVGQLVRATFDGEPLTEASVTIVGHDGTSHEFGMAVDSSSESAPEPDEDA</sequence>
<dbReference type="KEGG" id="hakz:J0X25_15010"/>
<name>A0A8A2VDC2_9EURY</name>
<organism evidence="2 3">
    <name type="scientific">Haloterrigena alkaliphila</name>
    <dbReference type="NCBI Taxonomy" id="2816475"/>
    <lineage>
        <taxon>Archaea</taxon>
        <taxon>Methanobacteriati</taxon>
        <taxon>Methanobacteriota</taxon>
        <taxon>Stenosarchaea group</taxon>
        <taxon>Halobacteria</taxon>
        <taxon>Halobacteriales</taxon>
        <taxon>Natrialbaceae</taxon>
        <taxon>Haloterrigena</taxon>
    </lineage>
</organism>
<protein>
    <submittedName>
        <fullName evidence="2">Uncharacterized protein</fullName>
    </submittedName>
</protein>